<dbReference type="OMA" id="SWAFSMV"/>
<dbReference type="KEGG" id="psoj:PHYSODRAFT_501877"/>
<keyword evidence="4" id="KW-1185">Reference proteome</keyword>
<evidence type="ECO:0000313" key="3">
    <source>
        <dbReference type="EMBL" id="EGZ18731.1"/>
    </source>
</evidence>
<evidence type="ECO:0000256" key="2">
    <source>
        <dbReference type="SAM" id="Phobius"/>
    </source>
</evidence>
<organism evidence="3 4">
    <name type="scientific">Phytophthora sojae (strain P6497)</name>
    <name type="common">Soybean stem and root rot agent</name>
    <name type="synonym">Phytophthora megasperma f. sp. glycines</name>
    <dbReference type="NCBI Taxonomy" id="1094619"/>
    <lineage>
        <taxon>Eukaryota</taxon>
        <taxon>Sar</taxon>
        <taxon>Stramenopiles</taxon>
        <taxon>Oomycota</taxon>
        <taxon>Peronosporomycetes</taxon>
        <taxon>Peronosporales</taxon>
        <taxon>Peronosporaceae</taxon>
        <taxon>Phytophthora</taxon>
    </lineage>
</organism>
<dbReference type="SMR" id="G4ZI94"/>
<reference evidence="3 4" key="1">
    <citation type="journal article" date="2006" name="Science">
        <title>Phytophthora genome sequences uncover evolutionary origins and mechanisms of pathogenesis.</title>
        <authorList>
            <person name="Tyler B.M."/>
            <person name="Tripathy S."/>
            <person name="Zhang X."/>
            <person name="Dehal P."/>
            <person name="Jiang R.H."/>
            <person name="Aerts A."/>
            <person name="Arredondo F.D."/>
            <person name="Baxter L."/>
            <person name="Bensasson D."/>
            <person name="Beynon J.L."/>
            <person name="Chapman J."/>
            <person name="Damasceno C.M."/>
            <person name="Dorrance A.E."/>
            <person name="Dou D."/>
            <person name="Dickerman A.W."/>
            <person name="Dubchak I.L."/>
            <person name="Garbelotto M."/>
            <person name="Gijzen M."/>
            <person name="Gordon S.G."/>
            <person name="Govers F."/>
            <person name="Grunwald N.J."/>
            <person name="Huang W."/>
            <person name="Ivors K.L."/>
            <person name="Jones R.W."/>
            <person name="Kamoun S."/>
            <person name="Krampis K."/>
            <person name="Lamour K.H."/>
            <person name="Lee M.K."/>
            <person name="McDonald W.H."/>
            <person name="Medina M."/>
            <person name="Meijer H.J."/>
            <person name="Nordberg E.K."/>
            <person name="Maclean D.J."/>
            <person name="Ospina-Giraldo M.D."/>
            <person name="Morris P.F."/>
            <person name="Phuntumart V."/>
            <person name="Putnam N.H."/>
            <person name="Rash S."/>
            <person name="Rose J.K."/>
            <person name="Sakihama Y."/>
            <person name="Salamov A.A."/>
            <person name="Savidor A."/>
            <person name="Scheuring C.F."/>
            <person name="Smith B.M."/>
            <person name="Sobral B.W."/>
            <person name="Terry A."/>
            <person name="Torto-Alalibo T.A."/>
            <person name="Win J."/>
            <person name="Xu Z."/>
            <person name="Zhang H."/>
            <person name="Grigoriev I.V."/>
            <person name="Rokhsar D.S."/>
            <person name="Boore J.L."/>
        </authorList>
    </citation>
    <scope>NUCLEOTIDE SEQUENCE [LARGE SCALE GENOMIC DNA]</scope>
    <source>
        <strain evidence="3 4">P6497</strain>
    </source>
</reference>
<dbReference type="Proteomes" id="UP000002640">
    <property type="component" value="Unassembled WGS sequence"/>
</dbReference>
<evidence type="ECO:0000256" key="1">
    <source>
        <dbReference type="SAM" id="MobiDB-lite"/>
    </source>
</evidence>
<feature type="non-terminal residue" evidence="3">
    <location>
        <position position="1"/>
    </location>
</feature>
<feature type="compositionally biased region" description="Acidic residues" evidence="1">
    <location>
        <begin position="98"/>
        <end position="131"/>
    </location>
</feature>
<evidence type="ECO:0000313" key="4">
    <source>
        <dbReference type="Proteomes" id="UP000002640"/>
    </source>
</evidence>
<proteinExistence type="predicted"/>
<dbReference type="AlphaFoldDB" id="G4ZI94"/>
<feature type="transmembrane region" description="Helical" evidence="2">
    <location>
        <begin position="211"/>
        <end position="231"/>
    </location>
</feature>
<keyword evidence="2" id="KW-0812">Transmembrane</keyword>
<feature type="region of interest" description="Disordered" evidence="1">
    <location>
        <begin position="1"/>
        <end position="131"/>
    </location>
</feature>
<dbReference type="RefSeq" id="XP_009527789.1">
    <property type="nucleotide sequence ID" value="XM_009529494.1"/>
</dbReference>
<sequence>RSAMLSFPSATSGGSRRRRRAPPPSRGDAWRRRIPSAFAPMSLDLNHQQQLVAAQAPSDPSAIDTQPGEAPTLSTEAPAPRKRTRVSTAFRLMKFPDSDEDSESDYVPSEEEQGEERESEGEEEEADDASAEELFVSYQGSSESEEVELEEEVDLDEDLRWWKSSEDKRRWEKKYRQADSAFRKRFGCAIDTPAQPETRRRLRREKNRHRAYKFVLASLVVAYLVQLAVVYSASSWAFSMVAWRSSAAEESDDAQMDTKHDGNVIEETPPPAALPSEQQVPEHVRTGLHLCATLSRRVIKSEHDVTATQHALRACDIAVKFAPLKSREGIEAHVLRGDLRSLLSRFDGADEDYKDALTLVLEVESSSIDSKLAPALSQELDLKLVANRWTQLYKSKSFKELRREAKARAANDNDASAIWELAADWLRAFKQKKPVLEVLTLQRSWTLRRLKYEVLDDESKTNLAEV</sequence>
<dbReference type="EMBL" id="JH159154">
    <property type="protein sequence ID" value="EGZ18731.1"/>
    <property type="molecule type" value="Genomic_DNA"/>
</dbReference>
<gene>
    <name evidence="3" type="ORF">PHYSODRAFT_501877</name>
</gene>
<protein>
    <submittedName>
        <fullName evidence="3">Uncharacterized protein</fullName>
    </submittedName>
</protein>
<keyword evidence="2" id="KW-0472">Membrane</keyword>
<dbReference type="InParanoid" id="G4ZI94"/>
<accession>G4ZI94</accession>
<name>G4ZI94_PHYSP</name>
<dbReference type="GeneID" id="20658033"/>
<keyword evidence="2" id="KW-1133">Transmembrane helix</keyword>